<dbReference type="PANTHER" id="PTHR10949:SF0">
    <property type="entry name" value="LIPOYL SYNTHASE, MITOCHONDRIAL"/>
    <property type="match status" value="1"/>
</dbReference>
<dbReference type="Pfam" id="PF16881">
    <property type="entry name" value="LIAS_N"/>
    <property type="match status" value="1"/>
</dbReference>
<feature type="binding site" evidence="8">
    <location>
        <position position="88"/>
    </location>
    <ligand>
        <name>[4Fe-4S] cluster</name>
        <dbReference type="ChEBI" id="CHEBI:49883"/>
        <label>2</label>
        <note>4Fe-4S-S-AdoMet</note>
    </ligand>
</feature>
<dbReference type="NCBIfam" id="NF009544">
    <property type="entry name" value="PRK12928.1"/>
    <property type="match status" value="1"/>
</dbReference>
<dbReference type="PANTHER" id="PTHR10949">
    <property type="entry name" value="LIPOYL SYNTHASE"/>
    <property type="match status" value="1"/>
</dbReference>
<dbReference type="GO" id="GO:0009249">
    <property type="term" value="P:protein lipoylation"/>
    <property type="evidence" value="ECO:0007669"/>
    <property type="project" value="UniProtKB-UniRule"/>
</dbReference>
<dbReference type="PIRSF" id="PIRSF005963">
    <property type="entry name" value="Lipoyl_synth"/>
    <property type="match status" value="1"/>
</dbReference>
<dbReference type="SUPFAM" id="SSF102114">
    <property type="entry name" value="Radical SAM enzymes"/>
    <property type="match status" value="1"/>
</dbReference>
<dbReference type="InterPro" id="IPR007197">
    <property type="entry name" value="rSAM"/>
</dbReference>
<evidence type="ECO:0000313" key="12">
    <source>
        <dbReference type="Proteomes" id="UP000000503"/>
    </source>
</evidence>
<feature type="binding site" evidence="8">
    <location>
        <position position="85"/>
    </location>
    <ligand>
        <name>[4Fe-4S] cluster</name>
        <dbReference type="ChEBI" id="CHEBI:49883"/>
        <label>2</label>
        <note>4Fe-4S-S-AdoMet</note>
    </ligand>
</feature>
<feature type="domain" description="Radical SAM core" evidence="10">
    <location>
        <begin position="67"/>
        <end position="281"/>
    </location>
</feature>
<comment type="similarity">
    <text evidence="8">Belongs to the radical SAM superfamily. Lipoyl synthase family.</text>
</comment>
<evidence type="ECO:0000259" key="10">
    <source>
        <dbReference type="PROSITE" id="PS51918"/>
    </source>
</evidence>
<comment type="subcellular location">
    <subcellularLocation>
        <location evidence="8">Cytoplasm</location>
    </subcellularLocation>
</comment>
<proteinExistence type="inferred from homology"/>
<protein>
    <recommendedName>
        <fullName evidence="8">Lipoyl synthase</fullName>
        <ecNumber evidence="8">2.8.1.8</ecNumber>
    </recommendedName>
    <alternativeName>
        <fullName evidence="8">Lip-syn</fullName>
        <shortName evidence="8">LS</shortName>
    </alternativeName>
    <alternativeName>
        <fullName evidence="8">Lipoate synthase</fullName>
    </alternativeName>
    <alternativeName>
        <fullName evidence="8">Lipoic acid synthase</fullName>
    </alternativeName>
    <alternativeName>
        <fullName evidence="8">Sulfur insertion protein LipA</fullName>
    </alternativeName>
</protein>
<dbReference type="InterPro" id="IPR006638">
    <property type="entry name" value="Elp3/MiaA/NifB-like_rSAM"/>
</dbReference>
<keyword evidence="6 8" id="KW-0411">Iron-sulfur</keyword>
<keyword evidence="1 8" id="KW-0004">4Fe-4S</keyword>
<evidence type="ECO:0000256" key="1">
    <source>
        <dbReference type="ARBA" id="ARBA00022485"/>
    </source>
</evidence>
<feature type="binding site" evidence="8">
    <location>
        <position position="66"/>
    </location>
    <ligand>
        <name>[4Fe-4S] cluster</name>
        <dbReference type="ChEBI" id="CHEBI:49883"/>
        <label>1</label>
    </ligand>
</feature>
<dbReference type="SFLD" id="SFLDG01058">
    <property type="entry name" value="lipoyl_synthase_like"/>
    <property type="match status" value="1"/>
</dbReference>
<evidence type="ECO:0000256" key="2">
    <source>
        <dbReference type="ARBA" id="ARBA00022679"/>
    </source>
</evidence>
<dbReference type="GO" id="GO:0016992">
    <property type="term" value="F:lipoate synthase activity"/>
    <property type="evidence" value="ECO:0007669"/>
    <property type="project" value="UniProtKB-UniRule"/>
</dbReference>
<dbReference type="InterPro" id="IPR003698">
    <property type="entry name" value="Lipoyl_synth"/>
</dbReference>
<reference evidence="12" key="1">
    <citation type="journal article" date="2013" name="Stand. Genomic Sci.">
        <title>Genome sequence of the thermophilic fresh-water bacterium Spirochaeta caldaria type strain (H1(T)), reclassification of Spirochaeta caldaria, Spirochaeta stenostrepta, and Spirochaeta zuelzerae in the genus Treponema as Treponema caldaria comb. nov., Treponema stenostrepta comb. nov., and Treponema zuelzerae comb. nov., and emendation of the genus Treponema.</title>
        <authorList>
            <person name="Abt B."/>
            <person name="Goker M."/>
            <person name="Scheuner C."/>
            <person name="Han C."/>
            <person name="Lu M."/>
            <person name="Misra M."/>
            <person name="Lapidus A."/>
            <person name="Nolan M."/>
            <person name="Lucas S."/>
            <person name="Hammon N."/>
            <person name="Deshpande S."/>
            <person name="Cheng J.F."/>
            <person name="Tapia R."/>
            <person name="Goodwin L.A."/>
            <person name="Pitluck S."/>
            <person name="Liolios K."/>
            <person name="Pagani I."/>
            <person name="Ivanova N."/>
            <person name="Mavromatis K."/>
            <person name="Mikhailova N."/>
            <person name="Huntemann M."/>
            <person name="Pati A."/>
            <person name="Chen A."/>
            <person name="Palaniappan K."/>
            <person name="Land M."/>
            <person name="Hauser L."/>
            <person name="Jeffries C.D."/>
            <person name="Rohde M."/>
            <person name="Spring S."/>
            <person name="Gronow S."/>
            <person name="Detter J.C."/>
            <person name="Bristow J."/>
            <person name="Eisen J.A."/>
            <person name="Markowitz V."/>
            <person name="Hugenholtz P."/>
            <person name="Kyrpides N.C."/>
            <person name="Woyke T."/>
            <person name="Klenk H.P."/>
        </authorList>
    </citation>
    <scope>NUCLEOTIDE SEQUENCE</scope>
    <source>
        <strain evidence="12">ATCC 51460 / DSM 7334 / H1</strain>
    </source>
</reference>
<feature type="binding site" evidence="8">
    <location>
        <position position="60"/>
    </location>
    <ligand>
        <name>[4Fe-4S] cluster</name>
        <dbReference type="ChEBI" id="CHEBI:49883"/>
        <label>1</label>
    </ligand>
</feature>
<accession>F8F2W4</accession>
<dbReference type="UniPathway" id="UPA00538">
    <property type="reaction ID" value="UER00593"/>
</dbReference>
<keyword evidence="8" id="KW-0963">Cytoplasm</keyword>
<evidence type="ECO:0000256" key="3">
    <source>
        <dbReference type="ARBA" id="ARBA00022691"/>
    </source>
</evidence>
<dbReference type="NCBIfam" id="NF004019">
    <property type="entry name" value="PRK05481.1"/>
    <property type="match status" value="1"/>
</dbReference>
<dbReference type="GO" id="GO:0005737">
    <property type="term" value="C:cytoplasm"/>
    <property type="evidence" value="ECO:0007669"/>
    <property type="project" value="UniProtKB-SubCell"/>
</dbReference>
<dbReference type="EMBL" id="CP002868">
    <property type="protein sequence ID" value="AEJ19872.1"/>
    <property type="molecule type" value="Genomic_DNA"/>
</dbReference>
<dbReference type="GO" id="GO:0046872">
    <property type="term" value="F:metal ion binding"/>
    <property type="evidence" value="ECO:0007669"/>
    <property type="project" value="UniProtKB-KW"/>
</dbReference>
<keyword evidence="12" id="KW-1185">Reference proteome</keyword>
<evidence type="ECO:0000256" key="7">
    <source>
        <dbReference type="ARBA" id="ARBA00047326"/>
    </source>
</evidence>
<dbReference type="STRING" id="744872.Spica_1729"/>
<feature type="region of interest" description="Disordered" evidence="9">
    <location>
        <begin position="299"/>
        <end position="319"/>
    </location>
</feature>
<name>F8F2W4_GRAC1</name>
<feature type="binding site" evidence="8">
    <location>
        <position position="292"/>
    </location>
    <ligand>
        <name>[4Fe-4S] cluster</name>
        <dbReference type="ChEBI" id="CHEBI:49883"/>
        <label>1</label>
    </ligand>
</feature>
<dbReference type="HAMAP" id="MF_00206">
    <property type="entry name" value="Lipoyl_synth"/>
    <property type="match status" value="1"/>
</dbReference>
<keyword evidence="2 8" id="KW-0808">Transferase</keyword>
<dbReference type="PROSITE" id="PS51918">
    <property type="entry name" value="RADICAL_SAM"/>
    <property type="match status" value="1"/>
</dbReference>
<keyword evidence="4 8" id="KW-0479">Metal-binding</keyword>
<feature type="binding site" evidence="8">
    <location>
        <position position="55"/>
    </location>
    <ligand>
        <name>[4Fe-4S] cluster</name>
        <dbReference type="ChEBI" id="CHEBI:49883"/>
        <label>1</label>
    </ligand>
</feature>
<dbReference type="InterPro" id="IPR031691">
    <property type="entry name" value="LIAS_N"/>
</dbReference>
<dbReference type="InterPro" id="IPR058240">
    <property type="entry name" value="rSAM_sf"/>
</dbReference>
<dbReference type="SFLD" id="SFLDS00029">
    <property type="entry name" value="Radical_SAM"/>
    <property type="match status" value="1"/>
</dbReference>
<evidence type="ECO:0000256" key="4">
    <source>
        <dbReference type="ARBA" id="ARBA00022723"/>
    </source>
</evidence>
<feature type="compositionally biased region" description="Basic and acidic residues" evidence="9">
    <location>
        <begin position="299"/>
        <end position="310"/>
    </location>
</feature>
<comment type="catalytic activity">
    <reaction evidence="7 8">
        <text>[[Fe-S] cluster scaffold protein carrying a second [4Fe-4S](2+) cluster] + N(6)-octanoyl-L-lysyl-[protein] + 2 oxidized [2Fe-2S]-[ferredoxin] + 2 S-adenosyl-L-methionine + 4 H(+) = [[Fe-S] cluster scaffold protein] + N(6)-[(R)-dihydrolipoyl]-L-lysyl-[protein] + 4 Fe(3+) + 2 hydrogen sulfide + 2 5'-deoxyadenosine + 2 L-methionine + 2 reduced [2Fe-2S]-[ferredoxin]</text>
        <dbReference type="Rhea" id="RHEA:16585"/>
        <dbReference type="Rhea" id="RHEA-COMP:9928"/>
        <dbReference type="Rhea" id="RHEA-COMP:10000"/>
        <dbReference type="Rhea" id="RHEA-COMP:10001"/>
        <dbReference type="Rhea" id="RHEA-COMP:10475"/>
        <dbReference type="Rhea" id="RHEA-COMP:14568"/>
        <dbReference type="Rhea" id="RHEA-COMP:14569"/>
        <dbReference type="ChEBI" id="CHEBI:15378"/>
        <dbReference type="ChEBI" id="CHEBI:17319"/>
        <dbReference type="ChEBI" id="CHEBI:29034"/>
        <dbReference type="ChEBI" id="CHEBI:29919"/>
        <dbReference type="ChEBI" id="CHEBI:33722"/>
        <dbReference type="ChEBI" id="CHEBI:33737"/>
        <dbReference type="ChEBI" id="CHEBI:33738"/>
        <dbReference type="ChEBI" id="CHEBI:57844"/>
        <dbReference type="ChEBI" id="CHEBI:59789"/>
        <dbReference type="ChEBI" id="CHEBI:78809"/>
        <dbReference type="ChEBI" id="CHEBI:83100"/>
        <dbReference type="EC" id="2.8.1.8"/>
    </reaction>
</comment>
<comment type="pathway">
    <text evidence="8">Protein modification; protein lipoylation via endogenous pathway; protein N(6)-(lipoyl)lysine from octanoyl-[acyl-carrier-protein]: step 2/2.</text>
</comment>
<dbReference type="SFLD" id="SFLDF00271">
    <property type="entry name" value="lipoyl_synthase"/>
    <property type="match status" value="1"/>
</dbReference>
<feature type="binding site" evidence="8">
    <location>
        <position position="81"/>
    </location>
    <ligand>
        <name>[4Fe-4S] cluster</name>
        <dbReference type="ChEBI" id="CHEBI:49883"/>
        <label>2</label>
        <note>4Fe-4S-S-AdoMet</note>
    </ligand>
</feature>
<dbReference type="HOGENOM" id="CLU_033144_2_1_12"/>
<dbReference type="GO" id="GO:0051539">
    <property type="term" value="F:4 iron, 4 sulfur cluster binding"/>
    <property type="evidence" value="ECO:0007669"/>
    <property type="project" value="UniProtKB-UniRule"/>
</dbReference>
<evidence type="ECO:0000256" key="9">
    <source>
        <dbReference type="SAM" id="MobiDB-lite"/>
    </source>
</evidence>
<dbReference type="EC" id="2.8.1.8" evidence="8"/>
<dbReference type="eggNOG" id="COG0320">
    <property type="taxonomic scope" value="Bacteria"/>
</dbReference>
<dbReference type="InterPro" id="IPR013785">
    <property type="entry name" value="Aldolase_TIM"/>
</dbReference>
<comment type="function">
    <text evidence="8">Catalyzes the radical-mediated insertion of two sulfur atoms into the C-6 and C-8 positions of the octanoyl moiety bound to the lipoyl domains of lipoate-dependent enzymes, thereby converting the octanoylated domains into lipoylated derivatives.</text>
</comment>
<sequence>MTRLLVNKLIVVYTHLMSRITPLRKPEWIRVKVPSGETWQHVTAILERRSLHTVCDEARCPNKGECWGAGTATFMILGDTCTRKCRFCAVATAKTGQPVLPEEAEQLALAVQELGLKYAVLTSVDRDDLADRGAHHFACCIRAIKDLNPAVRVEVLIPDFVEGEIEAVLEARPDVVAHNIETVRSLQQVRDRRASYEKSLHTLYLAKQGGISVTKSSMLLGLGEQVDEVLSAMDDLRSVGVDVLVLGQYLQPGPKQLPVVAYIHPDQFREYARIGREKGFSTVVASPFARTSYHAQEAWHDGTGGKHTAHEGIAGEGER</sequence>
<dbReference type="Pfam" id="PF04055">
    <property type="entry name" value="Radical_SAM"/>
    <property type="match status" value="1"/>
</dbReference>
<dbReference type="CDD" id="cd01335">
    <property type="entry name" value="Radical_SAM"/>
    <property type="match status" value="1"/>
</dbReference>
<keyword evidence="3 8" id="KW-0949">S-adenosyl-L-methionine</keyword>
<evidence type="ECO:0000256" key="8">
    <source>
        <dbReference type="HAMAP-Rule" id="MF_00206"/>
    </source>
</evidence>
<dbReference type="Gene3D" id="3.20.20.70">
    <property type="entry name" value="Aldolase class I"/>
    <property type="match status" value="1"/>
</dbReference>
<evidence type="ECO:0000256" key="5">
    <source>
        <dbReference type="ARBA" id="ARBA00023004"/>
    </source>
</evidence>
<gene>
    <name evidence="8" type="primary">lipA</name>
    <name evidence="11" type="ordered locus">Spica_1729</name>
</gene>
<dbReference type="Proteomes" id="UP000000503">
    <property type="component" value="Chromosome"/>
</dbReference>
<dbReference type="KEGG" id="scd:Spica_1729"/>
<organism evidence="11 12">
    <name type="scientific">Gracilinema caldarium (strain ATCC 51460 / DSM 7334 / H1)</name>
    <name type="common">Treponema caldarium</name>
    <dbReference type="NCBI Taxonomy" id="744872"/>
    <lineage>
        <taxon>Bacteria</taxon>
        <taxon>Pseudomonadati</taxon>
        <taxon>Spirochaetota</taxon>
        <taxon>Spirochaetia</taxon>
        <taxon>Spirochaetales</taxon>
        <taxon>Breznakiellaceae</taxon>
        <taxon>Gracilinema</taxon>
    </lineage>
</organism>
<keyword evidence="5 8" id="KW-0408">Iron</keyword>
<dbReference type="AlphaFoldDB" id="F8F2W4"/>
<evidence type="ECO:0000313" key="11">
    <source>
        <dbReference type="EMBL" id="AEJ19872.1"/>
    </source>
</evidence>
<evidence type="ECO:0000256" key="6">
    <source>
        <dbReference type="ARBA" id="ARBA00023014"/>
    </source>
</evidence>
<dbReference type="SMART" id="SM00729">
    <property type="entry name" value="Elp3"/>
    <property type="match status" value="1"/>
</dbReference>
<dbReference type="NCBIfam" id="TIGR00510">
    <property type="entry name" value="lipA"/>
    <property type="match status" value="1"/>
</dbReference>
<comment type="cofactor">
    <cofactor evidence="8">
        <name>[4Fe-4S] cluster</name>
        <dbReference type="ChEBI" id="CHEBI:49883"/>
    </cofactor>
    <text evidence="8">Binds 2 [4Fe-4S] clusters per subunit. One cluster is coordinated with 3 cysteines and an exchangeable S-adenosyl-L-methionine.</text>
</comment>